<reference evidence="4" key="1">
    <citation type="submission" date="2016-04" db="EMBL/GenBank/DDBJ databases">
        <authorList>
            <person name="Tabuchi Yagui T.R."/>
        </authorList>
    </citation>
    <scope>NUCLEOTIDE SEQUENCE [LARGE SCALE GENOMIC DNA]</scope>
    <source>
        <strain evidence="4">NIES-26</strain>
    </source>
</reference>
<evidence type="ECO:0000313" key="4">
    <source>
        <dbReference type="EMBL" id="RCJ40120.1"/>
    </source>
</evidence>
<keyword evidence="2" id="KW-0677">Repeat</keyword>
<dbReference type="InterPro" id="IPR001680">
    <property type="entry name" value="WD40_rpt"/>
</dbReference>
<evidence type="ECO:0000256" key="2">
    <source>
        <dbReference type="ARBA" id="ARBA00022737"/>
    </source>
</evidence>
<dbReference type="AlphaFoldDB" id="A0A367RWM9"/>
<dbReference type="PROSITE" id="PS50294">
    <property type="entry name" value="WD_REPEATS_REGION"/>
    <property type="match status" value="1"/>
</dbReference>
<accession>A0A367RWM9</accession>
<organism evidence="4 5">
    <name type="scientific">Nostoc minutum NIES-26</name>
    <dbReference type="NCBI Taxonomy" id="1844469"/>
    <lineage>
        <taxon>Bacteria</taxon>
        <taxon>Bacillati</taxon>
        <taxon>Cyanobacteriota</taxon>
        <taxon>Cyanophyceae</taxon>
        <taxon>Nostocales</taxon>
        <taxon>Nostocaceae</taxon>
        <taxon>Nostoc</taxon>
    </lineage>
</organism>
<dbReference type="Pfam" id="PF00400">
    <property type="entry name" value="WD40"/>
    <property type="match status" value="3"/>
</dbReference>
<comment type="caution">
    <text evidence="4">The sequence shown here is derived from an EMBL/GenBank/DDBJ whole genome shotgun (WGS) entry which is preliminary data.</text>
</comment>
<feature type="repeat" description="WD" evidence="3">
    <location>
        <begin position="442"/>
        <end position="484"/>
    </location>
</feature>
<name>A0A367RWM9_9NOSO</name>
<dbReference type="Proteomes" id="UP000252107">
    <property type="component" value="Unassembled WGS sequence"/>
</dbReference>
<dbReference type="InterPro" id="IPR019775">
    <property type="entry name" value="WD40_repeat_CS"/>
</dbReference>
<dbReference type="PANTHER" id="PTHR19879">
    <property type="entry name" value="TRANSCRIPTION INITIATION FACTOR TFIID"/>
    <property type="match status" value="1"/>
</dbReference>
<keyword evidence="1 3" id="KW-0853">WD repeat</keyword>
<dbReference type="InterPro" id="IPR015943">
    <property type="entry name" value="WD40/YVTN_repeat-like_dom_sf"/>
</dbReference>
<dbReference type="Gene3D" id="2.130.10.10">
    <property type="entry name" value="YVTN repeat-like/Quinoprotein amine dehydrogenase"/>
    <property type="match status" value="2"/>
</dbReference>
<evidence type="ECO:0000256" key="1">
    <source>
        <dbReference type="ARBA" id="ARBA00022574"/>
    </source>
</evidence>
<dbReference type="SMART" id="SM00320">
    <property type="entry name" value="WD40"/>
    <property type="match status" value="7"/>
</dbReference>
<evidence type="ECO:0000256" key="3">
    <source>
        <dbReference type="PROSITE-ProRule" id="PRU00221"/>
    </source>
</evidence>
<protein>
    <submittedName>
        <fullName evidence="4">Uncharacterized protein</fullName>
    </submittedName>
</protein>
<dbReference type="InterPro" id="IPR036322">
    <property type="entry name" value="WD40_repeat_dom_sf"/>
</dbReference>
<feature type="repeat" description="WD" evidence="3">
    <location>
        <begin position="648"/>
        <end position="681"/>
    </location>
</feature>
<sequence>MLASSIIDASLSAQNIAFRPKGSSVCFGVSVINRSNQFASFQLEIKAAGAGEHSNWYHLSPDVSTAKSPGDRTDFKVEILDSPIPDFVGIVNLTVRVFSPQLSEERRLVLRLNIEPSGELNLLRVGLPTERFQVYPRNIVDIPVTVKNVGSQPAQVRLQCGELEPSWLVGSCERYIEIPANGETTTTFQCQPPRADRVPSHDYPFIITAKSHVGSTVEAPGILEVLPVGFMQFEVQPQQQRIPAKRPWLPNWRSRSSTFQLFFKNNSNLLQTLDLEVRGQDAKRCQIQVSPEKPVLPLGEITSTNLTISPRRPWFGWSRKLKFELKPWLSDPRLGSSDPATQILFLKVLPIVPLWLLLALLAIVAAAVFRPTPITHLAGVNTVRLSGTSGRSPLVMSVSDDCSIRTWDVTDWGTLTPQGNLSKGTLAKTCTNAQPNSSKGLLAVTQQAIRSLALVPVKNNQVFAGLENGTVQVWDINTGKELYQLKDPKDQTSDRILDLMFTRNSLTLYTSYGSGTIRSWQRPSDVRFDSKPAKVLQVSDRFAYQAWSLALSPDEKILVSAGQFKRLVLWDLANSQPRQLKLSENAQNRGENDFFWDVNFAPNTSILAASDSDGYVTLWDLSQCQKAGPKGSLKEQLPQQSCKQQARWQVSKTSVRSILFTPDRRWLVSAGDDGQILAWSLTAKVTPDLTQKPKQIATLPSKITSLDLIAQEQGVWIASGSDDARVRLYRFNPDR</sequence>
<dbReference type="EMBL" id="LXQD01000057">
    <property type="protein sequence ID" value="RCJ40120.1"/>
    <property type="molecule type" value="Genomic_DNA"/>
</dbReference>
<dbReference type="SUPFAM" id="SSF50978">
    <property type="entry name" value="WD40 repeat-like"/>
    <property type="match status" value="1"/>
</dbReference>
<dbReference type="PROSITE" id="PS50082">
    <property type="entry name" value="WD_REPEATS_2"/>
    <property type="match status" value="3"/>
</dbReference>
<proteinExistence type="predicted"/>
<evidence type="ECO:0000313" key="5">
    <source>
        <dbReference type="Proteomes" id="UP000252107"/>
    </source>
</evidence>
<dbReference type="PROSITE" id="PS00678">
    <property type="entry name" value="WD_REPEATS_1"/>
    <property type="match status" value="2"/>
</dbReference>
<dbReference type="PANTHER" id="PTHR19879:SF9">
    <property type="entry name" value="TRANSCRIPTION INITIATION FACTOR TFIID SUBUNIT 5"/>
    <property type="match status" value="1"/>
</dbReference>
<keyword evidence="5" id="KW-1185">Reference proteome</keyword>
<gene>
    <name evidence="4" type="ORF">A6770_38110</name>
</gene>
<feature type="repeat" description="WD" evidence="3">
    <location>
        <begin position="588"/>
        <end position="622"/>
    </location>
</feature>